<keyword evidence="4 5" id="KW-0544">Nucleosome core</keyword>
<feature type="region of interest" description="Disordered" evidence="6">
    <location>
        <begin position="1"/>
        <end position="20"/>
    </location>
</feature>
<evidence type="ECO:0000256" key="6">
    <source>
        <dbReference type="SAM" id="MobiDB-lite"/>
    </source>
</evidence>
<evidence type="ECO:0000313" key="11">
    <source>
        <dbReference type="WBParaSite" id="HPBE_0001350901-mRNA-1"/>
    </source>
</evidence>
<dbReference type="PANTHER" id="PTHR23430">
    <property type="entry name" value="HISTONE H2A"/>
    <property type="match status" value="1"/>
</dbReference>
<dbReference type="GO" id="GO:0000786">
    <property type="term" value="C:nucleosome"/>
    <property type="evidence" value="ECO:0007669"/>
    <property type="project" value="UniProtKB-KW"/>
</dbReference>
<dbReference type="Gene3D" id="1.10.20.10">
    <property type="entry name" value="Histone, subunit A"/>
    <property type="match status" value="1"/>
</dbReference>
<evidence type="ECO:0000313" key="9">
    <source>
        <dbReference type="EMBL" id="VDO96428.1"/>
    </source>
</evidence>
<gene>
    <name evidence="9" type="ORF">HPBE_LOCUS13510</name>
</gene>
<proteinExistence type="inferred from homology"/>
<dbReference type="Pfam" id="PF16211">
    <property type="entry name" value="Histone_H2A_C"/>
    <property type="match status" value="1"/>
</dbReference>
<keyword evidence="5" id="KW-0238">DNA-binding</keyword>
<dbReference type="CDD" id="cd00074">
    <property type="entry name" value="HFD_H2A"/>
    <property type="match status" value="1"/>
</dbReference>
<comment type="subunit">
    <text evidence="5">The nucleosome is a histone octamer containing two molecules each of H2A, H2B, H3 and H4 assembled in one H3-H4 heterotetramer and two H2A-H2B heterodimers. The octamer wraps approximately 147 bp of DNA.</text>
</comment>
<dbReference type="WBParaSite" id="HPBE_0001350901-mRNA-1">
    <property type="protein sequence ID" value="HPBE_0001350901-mRNA-1"/>
    <property type="gene ID" value="HPBE_0001350901"/>
</dbReference>
<evidence type="ECO:0000256" key="2">
    <source>
        <dbReference type="ARBA" id="ARBA00022454"/>
    </source>
</evidence>
<keyword evidence="5" id="KW-0539">Nucleus</keyword>
<dbReference type="Proteomes" id="UP000050761">
    <property type="component" value="Unassembled WGS sequence"/>
</dbReference>
<dbReference type="PRINTS" id="PR00620">
    <property type="entry name" value="HISTONEH2A"/>
</dbReference>
<keyword evidence="10" id="KW-1185">Reference proteome</keyword>
<evidence type="ECO:0000259" key="7">
    <source>
        <dbReference type="Pfam" id="PF00125"/>
    </source>
</evidence>
<keyword evidence="3" id="KW-1017">Isopeptide bond</keyword>
<reference evidence="9 10" key="1">
    <citation type="submission" date="2018-11" db="EMBL/GenBank/DDBJ databases">
        <authorList>
            <consortium name="Pathogen Informatics"/>
        </authorList>
    </citation>
    <scope>NUCLEOTIDE SEQUENCE [LARGE SCALE GENOMIC DNA]</scope>
</reference>
<evidence type="ECO:0000256" key="4">
    <source>
        <dbReference type="ARBA" id="ARBA00023269"/>
    </source>
</evidence>
<protein>
    <recommendedName>
        <fullName evidence="5">Histone H2A</fullName>
    </recommendedName>
</protein>
<dbReference type="InterPro" id="IPR002119">
    <property type="entry name" value="Histone_H2A"/>
</dbReference>
<feature type="domain" description="Histone H2A C-terminal" evidence="8">
    <location>
        <begin position="82"/>
        <end position="111"/>
    </location>
</feature>
<keyword evidence="2 5" id="KW-0158">Chromosome</keyword>
<dbReference type="InterPro" id="IPR032454">
    <property type="entry name" value="Histone_H2A_C"/>
</dbReference>
<name>A0A183FY23_HELPZ</name>
<dbReference type="Pfam" id="PF00125">
    <property type="entry name" value="Histone"/>
    <property type="match status" value="1"/>
</dbReference>
<comment type="similarity">
    <text evidence="5">Belongs to the histone H2A family.</text>
</comment>
<comment type="subcellular location">
    <subcellularLocation>
        <location evidence="1">Chromosome</location>
    </subcellularLocation>
    <subcellularLocation>
        <location evidence="5">Nucleus</location>
    </subcellularLocation>
</comment>
<evidence type="ECO:0000313" key="10">
    <source>
        <dbReference type="Proteomes" id="UP000050761"/>
    </source>
</evidence>
<dbReference type="GO" id="GO:0046982">
    <property type="term" value="F:protein heterodimerization activity"/>
    <property type="evidence" value="ECO:0007669"/>
    <property type="project" value="InterPro"/>
</dbReference>
<dbReference type="GO" id="GO:0005634">
    <property type="term" value="C:nucleus"/>
    <property type="evidence" value="ECO:0007669"/>
    <property type="project" value="UniProtKB-SubCell"/>
</dbReference>
<sequence length="122" mass="12884">MAGGKGKTGKDSGKSKSKVITRSARAGLQLPLGPTATAAVYSAAILRYLTAEVLDLAGNAFKDLKEKRITPMHLHLAIRGGEELNTLIKATIAEGGVIPQSHRYLMNKKGQPQPGQKVVSPP</sequence>
<evidence type="ECO:0000256" key="3">
    <source>
        <dbReference type="ARBA" id="ARBA00022499"/>
    </source>
</evidence>
<dbReference type="GO" id="GO:0030527">
    <property type="term" value="F:structural constituent of chromatin"/>
    <property type="evidence" value="ECO:0007669"/>
    <property type="project" value="InterPro"/>
</dbReference>
<dbReference type="AlphaFoldDB" id="A0A183FY23"/>
<dbReference type="SMART" id="SM00414">
    <property type="entry name" value="H2A"/>
    <property type="match status" value="1"/>
</dbReference>
<dbReference type="InterPro" id="IPR007125">
    <property type="entry name" value="H2A/H2B/H3"/>
</dbReference>
<dbReference type="GO" id="GO:0003677">
    <property type="term" value="F:DNA binding"/>
    <property type="evidence" value="ECO:0007669"/>
    <property type="project" value="UniProtKB-KW"/>
</dbReference>
<dbReference type="OrthoDB" id="9421954at2759"/>
<organism evidence="10 11">
    <name type="scientific">Heligmosomoides polygyrus</name>
    <name type="common">Parasitic roundworm</name>
    <dbReference type="NCBI Taxonomy" id="6339"/>
    <lineage>
        <taxon>Eukaryota</taxon>
        <taxon>Metazoa</taxon>
        <taxon>Ecdysozoa</taxon>
        <taxon>Nematoda</taxon>
        <taxon>Chromadorea</taxon>
        <taxon>Rhabditida</taxon>
        <taxon>Rhabditina</taxon>
        <taxon>Rhabditomorpha</taxon>
        <taxon>Strongyloidea</taxon>
        <taxon>Heligmosomidae</taxon>
        <taxon>Heligmosomoides</taxon>
    </lineage>
</organism>
<reference evidence="11" key="2">
    <citation type="submission" date="2019-09" db="UniProtKB">
        <authorList>
            <consortium name="WormBaseParasite"/>
        </authorList>
    </citation>
    <scope>IDENTIFICATION</scope>
</reference>
<dbReference type="EMBL" id="UZAH01027949">
    <property type="protein sequence ID" value="VDO96428.1"/>
    <property type="molecule type" value="Genomic_DNA"/>
</dbReference>
<evidence type="ECO:0000256" key="5">
    <source>
        <dbReference type="RuleBase" id="RU003767"/>
    </source>
</evidence>
<dbReference type="SUPFAM" id="SSF47113">
    <property type="entry name" value="Histone-fold"/>
    <property type="match status" value="1"/>
</dbReference>
<evidence type="ECO:0000256" key="1">
    <source>
        <dbReference type="ARBA" id="ARBA00004286"/>
    </source>
</evidence>
<accession>A0A183FY23</accession>
<feature type="domain" description="Core Histone H2A/H2B/H3" evidence="7">
    <location>
        <begin position="34"/>
        <end position="80"/>
    </location>
</feature>
<evidence type="ECO:0000259" key="8">
    <source>
        <dbReference type="Pfam" id="PF16211"/>
    </source>
</evidence>
<accession>A0A3P8D7A4</accession>
<dbReference type="InterPro" id="IPR009072">
    <property type="entry name" value="Histone-fold"/>
</dbReference>
<dbReference type="FunFam" id="1.10.20.10:FF:000126">
    <property type="entry name" value="Histone H2A"/>
    <property type="match status" value="1"/>
</dbReference>